<evidence type="ECO:0000256" key="3">
    <source>
        <dbReference type="ARBA" id="ARBA00022554"/>
    </source>
</evidence>
<evidence type="ECO:0000313" key="11">
    <source>
        <dbReference type="Proteomes" id="UP001044222"/>
    </source>
</evidence>
<evidence type="ECO:0000256" key="2">
    <source>
        <dbReference type="ARBA" id="ARBA00008455"/>
    </source>
</evidence>
<evidence type="ECO:0000313" key="10">
    <source>
        <dbReference type="EMBL" id="KAG5842751.1"/>
    </source>
</evidence>
<gene>
    <name evidence="10" type="ORF">ANANG_G00181040</name>
</gene>
<sequence length="243" mass="27648">MTTLRIQAWPEFRMLWCGGIVALLVTALAFSPERLSRDTDWEVWKTTHKKQYSSLEEEEQRRSVWEKNTLLIEAHNLEYEQGMHSYQLGMNHLGDMTAEEVAEKMTGLVVPQARKTNNTFTLDDIPTKLPKAIDYRILGYVTPVINQGSCQSCWAISAAGALEGQLMRSRRKLEQNCTFNRSDSVAQIWDFMELPEGNERVLRAVVAVHGPVSVGINTRSPNFTFYKSGKARAFCWEGTMGTH</sequence>
<dbReference type="FunFam" id="1.10.287.2250:FF:000003">
    <property type="entry name" value="Cathepsin L"/>
    <property type="match status" value="1"/>
</dbReference>
<organism evidence="10 11">
    <name type="scientific">Anguilla anguilla</name>
    <name type="common">European freshwater eel</name>
    <name type="synonym">Muraena anguilla</name>
    <dbReference type="NCBI Taxonomy" id="7936"/>
    <lineage>
        <taxon>Eukaryota</taxon>
        <taxon>Metazoa</taxon>
        <taxon>Chordata</taxon>
        <taxon>Craniata</taxon>
        <taxon>Vertebrata</taxon>
        <taxon>Euteleostomi</taxon>
        <taxon>Actinopterygii</taxon>
        <taxon>Neopterygii</taxon>
        <taxon>Teleostei</taxon>
        <taxon>Anguilliformes</taxon>
        <taxon>Anguillidae</taxon>
        <taxon>Anguilla</taxon>
    </lineage>
</organism>
<evidence type="ECO:0000256" key="1">
    <source>
        <dbReference type="ARBA" id="ARBA00004116"/>
    </source>
</evidence>
<evidence type="ECO:0000256" key="6">
    <source>
        <dbReference type="ARBA" id="ARBA00053917"/>
    </source>
</evidence>
<keyword evidence="5" id="KW-0789">Thiol protease inhibitor</keyword>
<dbReference type="SMART" id="SM00848">
    <property type="entry name" value="Inhibitor_I29"/>
    <property type="match status" value="1"/>
</dbReference>
<dbReference type="GO" id="GO:0008234">
    <property type="term" value="F:cysteine-type peptidase activity"/>
    <property type="evidence" value="ECO:0007669"/>
    <property type="project" value="InterPro"/>
</dbReference>
<comment type="subcellular location">
    <subcellularLocation>
        <location evidence="1">Vacuole</location>
    </subcellularLocation>
</comment>
<reference evidence="10" key="1">
    <citation type="submission" date="2021-01" db="EMBL/GenBank/DDBJ databases">
        <title>A chromosome-scale assembly of European eel, Anguilla anguilla.</title>
        <authorList>
            <person name="Henkel C."/>
            <person name="Jong-Raadsen S.A."/>
            <person name="Dufour S."/>
            <person name="Weltzien F.-A."/>
            <person name="Palstra A.P."/>
            <person name="Pelster B."/>
            <person name="Spaink H.P."/>
            <person name="Van Den Thillart G.E."/>
            <person name="Jansen H."/>
            <person name="Zahm M."/>
            <person name="Klopp C."/>
            <person name="Cedric C."/>
            <person name="Louis A."/>
            <person name="Berthelot C."/>
            <person name="Parey E."/>
            <person name="Roest Crollius H."/>
            <person name="Montfort J."/>
            <person name="Robinson-Rechavi M."/>
            <person name="Bucao C."/>
            <person name="Bouchez O."/>
            <person name="Gislard M."/>
            <person name="Lluch J."/>
            <person name="Milhes M."/>
            <person name="Lampietro C."/>
            <person name="Lopez Roques C."/>
            <person name="Donnadieu C."/>
            <person name="Braasch I."/>
            <person name="Desvignes T."/>
            <person name="Postlethwait J."/>
            <person name="Bobe J."/>
            <person name="Guiguen Y."/>
            <person name="Dirks R."/>
        </authorList>
    </citation>
    <scope>NUCLEOTIDE SEQUENCE</scope>
    <source>
        <strain evidence="10">Tag_6206</strain>
        <tissue evidence="10">Liver</tissue>
    </source>
</reference>
<proteinExistence type="inferred from homology"/>
<dbReference type="Gene3D" id="3.90.70.10">
    <property type="entry name" value="Cysteine proteinases"/>
    <property type="match status" value="2"/>
</dbReference>
<accession>A0A9D3M6J1</accession>
<dbReference type="GO" id="GO:0004869">
    <property type="term" value="F:cysteine-type endopeptidase inhibitor activity"/>
    <property type="evidence" value="ECO:0007669"/>
    <property type="project" value="UniProtKB-KW"/>
</dbReference>
<dbReference type="SMART" id="SM00645">
    <property type="entry name" value="Pept_C1"/>
    <property type="match status" value="1"/>
</dbReference>
<keyword evidence="4" id="KW-0646">Protease inhibitor</keyword>
<dbReference type="InterPro" id="IPR013128">
    <property type="entry name" value="Peptidase_C1A"/>
</dbReference>
<feature type="domain" description="Cathepsin propeptide inhibitor" evidence="9">
    <location>
        <begin position="41"/>
        <end position="101"/>
    </location>
</feature>
<feature type="domain" description="Peptidase C1A papain C-terminal" evidence="8">
    <location>
        <begin position="129"/>
        <end position="243"/>
    </location>
</feature>
<dbReference type="GO" id="GO:0006508">
    <property type="term" value="P:proteolysis"/>
    <property type="evidence" value="ECO:0007669"/>
    <property type="project" value="InterPro"/>
</dbReference>
<comment type="similarity">
    <text evidence="2">Belongs to the peptidase C1 family.</text>
</comment>
<comment type="function">
    <text evidence="6">Inhibits papain and ficin (cysteine proteinases) but not trypsin (a serine proteinase).</text>
</comment>
<dbReference type="InterPro" id="IPR000668">
    <property type="entry name" value="Peptidase_C1A_C"/>
</dbReference>
<dbReference type="Gene3D" id="1.10.287.2250">
    <property type="match status" value="1"/>
</dbReference>
<dbReference type="PANTHER" id="PTHR12411">
    <property type="entry name" value="CYSTEINE PROTEASE FAMILY C1-RELATED"/>
    <property type="match status" value="1"/>
</dbReference>
<dbReference type="Proteomes" id="UP001044222">
    <property type="component" value="Chromosome 9"/>
</dbReference>
<dbReference type="GO" id="GO:0005773">
    <property type="term" value="C:vacuole"/>
    <property type="evidence" value="ECO:0007669"/>
    <property type="project" value="UniProtKB-SubCell"/>
</dbReference>
<dbReference type="SUPFAM" id="SSF54001">
    <property type="entry name" value="Cysteine proteinases"/>
    <property type="match status" value="1"/>
</dbReference>
<keyword evidence="3" id="KW-0926">Vacuole</keyword>
<dbReference type="Pfam" id="PF08246">
    <property type="entry name" value="Inhibitor_I29"/>
    <property type="match status" value="1"/>
</dbReference>
<dbReference type="EMBL" id="JAFIRN010000009">
    <property type="protein sequence ID" value="KAG5842751.1"/>
    <property type="molecule type" value="Genomic_DNA"/>
</dbReference>
<dbReference type="InterPro" id="IPR013201">
    <property type="entry name" value="Prot_inhib_I29"/>
</dbReference>
<comment type="caution">
    <text evidence="10">The sequence shown here is derived from an EMBL/GenBank/DDBJ whole genome shotgun (WGS) entry which is preliminary data.</text>
</comment>
<dbReference type="AlphaFoldDB" id="A0A9D3M6J1"/>
<evidence type="ECO:0000256" key="5">
    <source>
        <dbReference type="ARBA" id="ARBA00022704"/>
    </source>
</evidence>
<evidence type="ECO:0000256" key="4">
    <source>
        <dbReference type="ARBA" id="ARBA00022690"/>
    </source>
</evidence>
<dbReference type="Pfam" id="PF00112">
    <property type="entry name" value="Peptidase_C1"/>
    <property type="match status" value="2"/>
</dbReference>
<protein>
    <recommendedName>
        <fullName evidence="7">Cystein proteinase inhibitor protein salarin</fullName>
    </recommendedName>
</protein>
<keyword evidence="11" id="KW-1185">Reference proteome</keyword>
<evidence type="ECO:0000259" key="8">
    <source>
        <dbReference type="SMART" id="SM00645"/>
    </source>
</evidence>
<evidence type="ECO:0000259" key="9">
    <source>
        <dbReference type="SMART" id="SM00848"/>
    </source>
</evidence>
<evidence type="ECO:0000256" key="7">
    <source>
        <dbReference type="ARBA" id="ARBA00074892"/>
    </source>
</evidence>
<dbReference type="InterPro" id="IPR038765">
    <property type="entry name" value="Papain-like_cys_pep_sf"/>
</dbReference>
<name>A0A9D3M6J1_ANGAN</name>